<comment type="caution">
    <text evidence="2">The sequence shown here is derived from an EMBL/GenBank/DDBJ whole genome shotgun (WGS) entry which is preliminary data.</text>
</comment>
<keyword evidence="1" id="KW-0472">Membrane</keyword>
<keyword evidence="1" id="KW-1133">Transmembrane helix</keyword>
<dbReference type="RefSeq" id="WP_128921490.1">
    <property type="nucleotide sequence ID" value="NZ_LBJC01000023.1"/>
</dbReference>
<keyword evidence="3" id="KW-1185">Reference proteome</keyword>
<sequence>MIDRSPMAGSDASLWPVVVGGLLTLAGTAAGSVVTIIREIAQHRREAKKRRADKLEELVAAIYDFDHWLDGIQSRRAYGEQDVPVTVSPFAKLQAITSIYFPRFSIMVAELDIAASQRQVWISQAAGKRLDNDIANLNIGQSEAYRPYAEEREALLAALGKFAREELQ</sequence>
<dbReference type="AlphaFoldDB" id="A0A4Q0RY30"/>
<proteinExistence type="predicted"/>
<organism evidence="2 3">
    <name type="scientific">Bradyrhizobium nanningense</name>
    <dbReference type="NCBI Taxonomy" id="1325118"/>
    <lineage>
        <taxon>Bacteria</taxon>
        <taxon>Pseudomonadati</taxon>
        <taxon>Pseudomonadota</taxon>
        <taxon>Alphaproteobacteria</taxon>
        <taxon>Hyphomicrobiales</taxon>
        <taxon>Nitrobacteraceae</taxon>
        <taxon>Bradyrhizobium</taxon>
    </lineage>
</organism>
<dbReference type="OrthoDB" id="10007565at2"/>
<evidence type="ECO:0000256" key="1">
    <source>
        <dbReference type="SAM" id="Phobius"/>
    </source>
</evidence>
<accession>A0A4Q0RY30</accession>
<dbReference type="EMBL" id="LBJQ01000090">
    <property type="protein sequence ID" value="RXH23670.1"/>
    <property type="molecule type" value="Genomic_DNA"/>
</dbReference>
<evidence type="ECO:0000313" key="2">
    <source>
        <dbReference type="EMBL" id="RXH23670.1"/>
    </source>
</evidence>
<keyword evidence="1" id="KW-0812">Transmembrane</keyword>
<protein>
    <submittedName>
        <fullName evidence="2">Uncharacterized protein</fullName>
    </submittedName>
</protein>
<gene>
    <name evidence="2" type="ORF">XH99_29795</name>
</gene>
<reference evidence="2 3" key="1">
    <citation type="submission" date="2015-04" db="EMBL/GenBank/DDBJ databases">
        <title>Comparative genomics of rhizobia nodulating Arachis hypogaea in China.</title>
        <authorList>
            <person name="Li Y."/>
        </authorList>
    </citation>
    <scope>NUCLEOTIDE SEQUENCE [LARGE SCALE GENOMIC DNA]</scope>
    <source>
        <strain evidence="2 3">CCBAU 51757</strain>
    </source>
</reference>
<name>A0A4Q0RY30_9BRAD</name>
<dbReference type="Proteomes" id="UP000289546">
    <property type="component" value="Unassembled WGS sequence"/>
</dbReference>
<evidence type="ECO:0000313" key="3">
    <source>
        <dbReference type="Proteomes" id="UP000289546"/>
    </source>
</evidence>
<feature type="transmembrane region" description="Helical" evidence="1">
    <location>
        <begin position="14"/>
        <end position="41"/>
    </location>
</feature>